<dbReference type="PROSITE" id="PS51106">
    <property type="entry name" value="PTS_EIIC_TYPE_4"/>
    <property type="match status" value="1"/>
</dbReference>
<feature type="transmembrane region" description="Helical" evidence="9">
    <location>
        <begin position="45"/>
        <end position="69"/>
    </location>
</feature>
<evidence type="ECO:0000256" key="3">
    <source>
        <dbReference type="ARBA" id="ARBA00022475"/>
    </source>
</evidence>
<dbReference type="EMBL" id="CP060636">
    <property type="protein sequence ID" value="QNM13889.1"/>
    <property type="molecule type" value="Genomic_DNA"/>
</dbReference>
<keyword evidence="5" id="KW-0598">Phosphotransferase system</keyword>
<dbReference type="PANTHER" id="PTHR32502:SF8">
    <property type="entry name" value="N-ACETYLGALACTOSAMINE PERMEASE IIC COMPONENT 1"/>
    <property type="match status" value="1"/>
</dbReference>
<evidence type="ECO:0000256" key="6">
    <source>
        <dbReference type="ARBA" id="ARBA00022692"/>
    </source>
</evidence>
<organism evidence="10 11">
    <name type="scientific">[Eubacterium] hominis</name>
    <dbReference type="NCBI Taxonomy" id="2764325"/>
    <lineage>
        <taxon>Bacteria</taxon>
        <taxon>Bacillati</taxon>
        <taxon>Bacillota</taxon>
        <taxon>Erysipelotrichia</taxon>
        <taxon>Erysipelotrichales</taxon>
        <taxon>Erysipelotrichaceae</taxon>
        <taxon>Amedibacillus</taxon>
    </lineage>
</organism>
<comment type="subcellular location">
    <subcellularLocation>
        <location evidence="1">Cell membrane</location>
        <topology evidence="1">Multi-pass membrane protein</topology>
    </subcellularLocation>
</comment>
<evidence type="ECO:0000313" key="11">
    <source>
        <dbReference type="Proteomes" id="UP000515856"/>
    </source>
</evidence>
<dbReference type="KEGG" id="ehn:H9Q80_08095"/>
<proteinExistence type="predicted"/>
<dbReference type="GO" id="GO:0009401">
    <property type="term" value="P:phosphoenolpyruvate-dependent sugar phosphotransferase system"/>
    <property type="evidence" value="ECO:0007669"/>
    <property type="project" value="UniProtKB-KW"/>
</dbReference>
<name>A0A7G9GSV7_9FIRM</name>
<protein>
    <submittedName>
        <fullName evidence="10">PTS sugar transporter subunit IIC</fullName>
    </submittedName>
</protein>
<dbReference type="InterPro" id="IPR050303">
    <property type="entry name" value="GatZ_KbaZ_carbometab"/>
</dbReference>
<reference evidence="10 11" key="1">
    <citation type="submission" date="2020-08" db="EMBL/GenBank/DDBJ databases">
        <authorList>
            <person name="Liu C."/>
            <person name="Sun Q."/>
        </authorList>
    </citation>
    <scope>NUCLEOTIDE SEQUENCE [LARGE SCALE GENOMIC DNA]</scope>
    <source>
        <strain evidence="10 11">NSJ-61</strain>
    </source>
</reference>
<evidence type="ECO:0000256" key="5">
    <source>
        <dbReference type="ARBA" id="ARBA00022683"/>
    </source>
</evidence>
<keyword evidence="7 9" id="KW-1133">Transmembrane helix</keyword>
<keyword evidence="4 10" id="KW-0762">Sugar transport</keyword>
<evidence type="ECO:0000256" key="2">
    <source>
        <dbReference type="ARBA" id="ARBA00022448"/>
    </source>
</evidence>
<evidence type="ECO:0000256" key="1">
    <source>
        <dbReference type="ARBA" id="ARBA00004651"/>
    </source>
</evidence>
<evidence type="ECO:0000256" key="7">
    <source>
        <dbReference type="ARBA" id="ARBA00022989"/>
    </source>
</evidence>
<keyword evidence="3" id="KW-1003">Cell membrane</keyword>
<sequence>MSLFLQALLVAVAVTIAFIDAHTTQTHIFRPIFIGPVVGAIMGDFQTGLQVGVTVELMFLAVIFVGTAVPPNPTISTAIATAVAILGGGGTDLAVATALPVSFIGQIAETVQNSVINVWFMHRAENSIEKLNTRGLVMNNIVYTMAMNALLYGVPTFLAVYYGADFVAAIIKAIPDKIITGLSVGGNMVGAVGFALLLSSIKNRTMWPFLFLGFFFAAYLKINMVGIALLAVVFAALYFYFKLADQSEGEE</sequence>
<feature type="transmembrane region" description="Helical" evidence="9">
    <location>
        <begin position="141"/>
        <end position="163"/>
    </location>
</feature>
<dbReference type="AlphaFoldDB" id="A0A7G9GSV7"/>
<keyword evidence="6 9" id="KW-0812">Transmembrane</keyword>
<evidence type="ECO:0000256" key="4">
    <source>
        <dbReference type="ARBA" id="ARBA00022597"/>
    </source>
</evidence>
<evidence type="ECO:0000256" key="9">
    <source>
        <dbReference type="SAM" id="Phobius"/>
    </source>
</evidence>
<evidence type="ECO:0000313" key="10">
    <source>
        <dbReference type="EMBL" id="QNM13889.1"/>
    </source>
</evidence>
<keyword evidence="2" id="KW-0813">Transport</keyword>
<gene>
    <name evidence="10" type="ORF">H9Q80_08095</name>
</gene>
<evidence type="ECO:0000256" key="8">
    <source>
        <dbReference type="ARBA" id="ARBA00023136"/>
    </source>
</evidence>
<keyword evidence="8 9" id="KW-0472">Membrane</keyword>
<dbReference type="PANTHER" id="PTHR32502">
    <property type="entry name" value="N-ACETYLGALACTOSAMINE PERMEASE II COMPONENT-RELATED"/>
    <property type="match status" value="1"/>
</dbReference>
<feature type="transmembrane region" description="Helical" evidence="9">
    <location>
        <begin position="178"/>
        <end position="198"/>
    </location>
</feature>
<dbReference type="Pfam" id="PF03609">
    <property type="entry name" value="EII-Sor"/>
    <property type="match status" value="1"/>
</dbReference>
<dbReference type="InterPro" id="IPR004700">
    <property type="entry name" value="PTS_IIC_man"/>
</dbReference>
<feature type="transmembrane region" description="Helical" evidence="9">
    <location>
        <begin position="210"/>
        <end position="241"/>
    </location>
</feature>
<dbReference type="RefSeq" id="WP_117451453.1">
    <property type="nucleotide sequence ID" value="NZ_CP060636.1"/>
</dbReference>
<dbReference type="Proteomes" id="UP000515856">
    <property type="component" value="Chromosome"/>
</dbReference>
<accession>A0A7G9GSV7</accession>
<dbReference type="GO" id="GO:0005886">
    <property type="term" value="C:plasma membrane"/>
    <property type="evidence" value="ECO:0007669"/>
    <property type="project" value="UniProtKB-SubCell"/>
</dbReference>
<keyword evidence="11" id="KW-1185">Reference proteome</keyword>